<sequence length="89" mass="10718">MIPAQVQVDIDEKAIRNYIQQQLDECIRETILFIDIEGLVRITNFSKRFLEDAILSDPRVKQHQRQRARKRFWFYEPTIAAIKDIVNDW</sequence>
<keyword evidence="2" id="KW-1185">Reference proteome</keyword>
<dbReference type="RefSeq" id="WP_354472671.1">
    <property type="nucleotide sequence ID" value="NZ_JBEPSB010000024.1"/>
</dbReference>
<accession>A0ABV2PP25</accession>
<evidence type="ECO:0008006" key="3">
    <source>
        <dbReference type="Google" id="ProtNLM"/>
    </source>
</evidence>
<name>A0ABV2PP25_9BACI</name>
<proteinExistence type="predicted"/>
<organism evidence="1 2">
    <name type="scientific">Lysinibacillus parviboronicapiens</name>
    <dbReference type="NCBI Taxonomy" id="436516"/>
    <lineage>
        <taxon>Bacteria</taxon>
        <taxon>Bacillati</taxon>
        <taxon>Bacillota</taxon>
        <taxon>Bacilli</taxon>
        <taxon>Bacillales</taxon>
        <taxon>Bacillaceae</taxon>
        <taxon>Lysinibacillus</taxon>
    </lineage>
</organism>
<comment type="caution">
    <text evidence="1">The sequence shown here is derived from an EMBL/GenBank/DDBJ whole genome shotgun (WGS) entry which is preliminary data.</text>
</comment>
<dbReference type="EMBL" id="JBEPSB010000024">
    <property type="protein sequence ID" value="MET4562702.1"/>
    <property type="molecule type" value="Genomic_DNA"/>
</dbReference>
<dbReference type="Proteomes" id="UP001549363">
    <property type="component" value="Unassembled WGS sequence"/>
</dbReference>
<evidence type="ECO:0000313" key="1">
    <source>
        <dbReference type="EMBL" id="MET4562702.1"/>
    </source>
</evidence>
<reference evidence="1 2" key="1">
    <citation type="submission" date="2024-06" db="EMBL/GenBank/DDBJ databases">
        <title>Sorghum-associated microbial communities from plants grown in Nebraska, USA.</title>
        <authorList>
            <person name="Schachtman D."/>
        </authorList>
    </citation>
    <scope>NUCLEOTIDE SEQUENCE [LARGE SCALE GENOMIC DNA]</scope>
    <source>
        <strain evidence="1 2">736</strain>
    </source>
</reference>
<gene>
    <name evidence="1" type="ORF">ABIA69_003893</name>
</gene>
<protein>
    <recommendedName>
        <fullName evidence="3">STAS domain-containing protein</fullName>
    </recommendedName>
</protein>
<evidence type="ECO:0000313" key="2">
    <source>
        <dbReference type="Proteomes" id="UP001549363"/>
    </source>
</evidence>